<dbReference type="GO" id="GO:0008235">
    <property type="term" value="F:metalloexopeptidase activity"/>
    <property type="evidence" value="ECO:0007669"/>
    <property type="project" value="InterPro"/>
</dbReference>
<dbReference type="Pfam" id="PF04389">
    <property type="entry name" value="Peptidase_M28"/>
    <property type="match status" value="1"/>
</dbReference>
<feature type="domain" description="Peptidase M28" evidence="1">
    <location>
        <begin position="91"/>
        <end position="291"/>
    </location>
</feature>
<gene>
    <name evidence="2" type="ORF">EIK76_05650</name>
</gene>
<dbReference type="Proteomes" id="UP000276260">
    <property type="component" value="Unassembled WGS sequence"/>
</dbReference>
<dbReference type="AlphaFoldDB" id="A0A3P3QS37"/>
<reference evidence="2 3" key="1">
    <citation type="submission" date="2018-11" db="EMBL/GenBank/DDBJ databases">
        <title>Draft genome analysis of Rheinheimera mesophila isolated from an industrial waste site.</title>
        <authorList>
            <person name="Yu Q."/>
            <person name="Qi Y."/>
            <person name="Zhang H."/>
            <person name="Lu Y."/>
            <person name="Pu J."/>
        </authorList>
    </citation>
    <scope>NUCLEOTIDE SEQUENCE [LARGE SCALE GENOMIC DNA]</scope>
    <source>
        <strain evidence="2 3">IITR13</strain>
    </source>
</reference>
<keyword evidence="3" id="KW-1185">Reference proteome</keyword>
<proteinExistence type="predicted"/>
<organism evidence="2 3">
    <name type="scientific">Rheinheimera mesophila</name>
    <dbReference type="NCBI Taxonomy" id="1547515"/>
    <lineage>
        <taxon>Bacteria</taxon>
        <taxon>Pseudomonadati</taxon>
        <taxon>Pseudomonadota</taxon>
        <taxon>Gammaproteobacteria</taxon>
        <taxon>Chromatiales</taxon>
        <taxon>Chromatiaceae</taxon>
        <taxon>Rheinheimera</taxon>
    </lineage>
</organism>
<dbReference type="EMBL" id="RRCF01000001">
    <property type="protein sequence ID" value="RRJ23548.1"/>
    <property type="molecule type" value="Genomic_DNA"/>
</dbReference>
<comment type="caution">
    <text evidence="2">The sequence shown here is derived from an EMBL/GenBank/DDBJ whole genome shotgun (WGS) entry which is preliminary data.</text>
</comment>
<dbReference type="InterPro" id="IPR045175">
    <property type="entry name" value="M28_fam"/>
</dbReference>
<dbReference type="PANTHER" id="PTHR12147:SF26">
    <property type="entry name" value="PEPTIDASE M28 DOMAIN-CONTAINING PROTEIN"/>
    <property type="match status" value="1"/>
</dbReference>
<protein>
    <submittedName>
        <fullName evidence="2">M28 family peptidase</fullName>
    </submittedName>
</protein>
<dbReference type="GO" id="GO:0006508">
    <property type="term" value="P:proteolysis"/>
    <property type="evidence" value="ECO:0007669"/>
    <property type="project" value="InterPro"/>
</dbReference>
<dbReference type="OrthoDB" id="9762302at2"/>
<dbReference type="SUPFAM" id="SSF53187">
    <property type="entry name" value="Zn-dependent exopeptidases"/>
    <property type="match status" value="1"/>
</dbReference>
<sequence>MVKQQLAVYLCFSLLVLPTWFPLRAQPQLLQDIQQLSDDRMVGRKTAEAGAELARLYIQQRFSGLQLDSLQVDFRHPFQYSTGFSQQQGINLIARLAGCSWPDRYIVMTAHYDHLGIVAGKIYNGADDNASGVATMLALAELLKNQPCPSYSYLFIATDAEESGLYGAKAFVASPAVPLEQVALNLNLDMLSRGERFNQLYLYGTFSLPGVSDYLKNQQFAVKVKLRHRGKGLRGQHRLDWANASDHAPFRRAGIPFLFFGVDGHSHYHTAEDDWQKIKPEYLQRMFDSLSRIVLWLDQQPPAWYQAARKSQ</sequence>
<dbReference type="RefSeq" id="WP_052749192.1">
    <property type="nucleotide sequence ID" value="NZ_LAVS01000001.1"/>
</dbReference>
<evidence type="ECO:0000313" key="3">
    <source>
        <dbReference type="Proteomes" id="UP000276260"/>
    </source>
</evidence>
<evidence type="ECO:0000313" key="2">
    <source>
        <dbReference type="EMBL" id="RRJ23548.1"/>
    </source>
</evidence>
<dbReference type="InterPro" id="IPR007484">
    <property type="entry name" value="Peptidase_M28"/>
</dbReference>
<dbReference type="Gene3D" id="3.40.630.10">
    <property type="entry name" value="Zn peptidases"/>
    <property type="match status" value="1"/>
</dbReference>
<accession>A0A3P3QS37</accession>
<dbReference type="PANTHER" id="PTHR12147">
    <property type="entry name" value="METALLOPEPTIDASE M28 FAMILY MEMBER"/>
    <property type="match status" value="1"/>
</dbReference>
<evidence type="ECO:0000259" key="1">
    <source>
        <dbReference type="Pfam" id="PF04389"/>
    </source>
</evidence>
<name>A0A3P3QS37_9GAMM</name>